<evidence type="ECO:0000259" key="1">
    <source>
        <dbReference type="PROSITE" id="PS50003"/>
    </source>
</evidence>
<evidence type="ECO:0000313" key="3">
    <source>
        <dbReference type="EnsemblProtists" id="EKX45471"/>
    </source>
</evidence>
<dbReference type="eggNOG" id="ENOG502SG79">
    <property type="taxonomic scope" value="Eukaryota"/>
</dbReference>
<dbReference type="PaxDb" id="55529-EKX45471"/>
<accession>L1JAC1</accession>
<dbReference type="AlphaFoldDB" id="L1JAC1"/>
<protein>
    <recommendedName>
        <fullName evidence="1">PH domain-containing protein</fullName>
    </recommendedName>
</protein>
<feature type="domain" description="PH" evidence="1">
    <location>
        <begin position="23"/>
        <end position="136"/>
    </location>
</feature>
<dbReference type="PANTHER" id="PTHR14336:SF8">
    <property type="entry name" value="PROTEIN OPY1"/>
    <property type="match status" value="1"/>
</dbReference>
<dbReference type="RefSeq" id="XP_005832451.1">
    <property type="nucleotide sequence ID" value="XM_005832394.1"/>
</dbReference>
<dbReference type="EnsemblProtists" id="EKX45471">
    <property type="protein sequence ID" value="EKX45471"/>
    <property type="gene ID" value="GUITHDRAFT_108735"/>
</dbReference>
<sequence>MKKLQQLYRRAARHVDLDFDATEVIKEGWMWKQGEVKKTWKKRLPLCPTSRWCVLTPKQLTYYKSNDYSHALGSVPIVDCLMVEVGSDKTVSSLPSQDVKVSWSFLVQGAQRTFYFVAASELDKHEWMQEIGHLIICLTVDEADAYKLG</sequence>
<reference evidence="2 4" key="1">
    <citation type="journal article" date="2012" name="Nature">
        <title>Algal genomes reveal evolutionary mosaicism and the fate of nucleomorphs.</title>
        <authorList>
            <consortium name="DOE Joint Genome Institute"/>
            <person name="Curtis B.A."/>
            <person name="Tanifuji G."/>
            <person name="Burki F."/>
            <person name="Gruber A."/>
            <person name="Irimia M."/>
            <person name="Maruyama S."/>
            <person name="Arias M.C."/>
            <person name="Ball S.G."/>
            <person name="Gile G.H."/>
            <person name="Hirakawa Y."/>
            <person name="Hopkins J.F."/>
            <person name="Kuo A."/>
            <person name="Rensing S.A."/>
            <person name="Schmutz J."/>
            <person name="Symeonidi A."/>
            <person name="Elias M."/>
            <person name="Eveleigh R.J."/>
            <person name="Herman E.K."/>
            <person name="Klute M.J."/>
            <person name="Nakayama T."/>
            <person name="Obornik M."/>
            <person name="Reyes-Prieto A."/>
            <person name="Armbrust E.V."/>
            <person name="Aves S.J."/>
            <person name="Beiko R.G."/>
            <person name="Coutinho P."/>
            <person name="Dacks J.B."/>
            <person name="Durnford D.G."/>
            <person name="Fast N.M."/>
            <person name="Green B.R."/>
            <person name="Grisdale C.J."/>
            <person name="Hempel F."/>
            <person name="Henrissat B."/>
            <person name="Hoppner M.P."/>
            <person name="Ishida K."/>
            <person name="Kim E."/>
            <person name="Koreny L."/>
            <person name="Kroth P.G."/>
            <person name="Liu Y."/>
            <person name="Malik S.B."/>
            <person name="Maier U.G."/>
            <person name="McRose D."/>
            <person name="Mock T."/>
            <person name="Neilson J.A."/>
            <person name="Onodera N.T."/>
            <person name="Poole A.M."/>
            <person name="Pritham E.J."/>
            <person name="Richards T.A."/>
            <person name="Rocap G."/>
            <person name="Roy S.W."/>
            <person name="Sarai C."/>
            <person name="Schaack S."/>
            <person name="Shirato S."/>
            <person name="Slamovits C.H."/>
            <person name="Spencer D.F."/>
            <person name="Suzuki S."/>
            <person name="Worden A.Z."/>
            <person name="Zauner S."/>
            <person name="Barry K."/>
            <person name="Bell C."/>
            <person name="Bharti A.K."/>
            <person name="Crow J.A."/>
            <person name="Grimwood J."/>
            <person name="Kramer R."/>
            <person name="Lindquist E."/>
            <person name="Lucas S."/>
            <person name="Salamov A."/>
            <person name="McFadden G.I."/>
            <person name="Lane C.E."/>
            <person name="Keeling P.J."/>
            <person name="Gray M.W."/>
            <person name="Grigoriev I.V."/>
            <person name="Archibald J.M."/>
        </authorList>
    </citation>
    <scope>NUCLEOTIDE SEQUENCE</scope>
    <source>
        <strain evidence="2 4">CCMP2712</strain>
    </source>
</reference>
<dbReference type="InterPro" id="IPR051707">
    <property type="entry name" value="PI-Interact_SigTrans_Reg"/>
</dbReference>
<dbReference type="HOGENOM" id="CLU_1753183_0_0_1"/>
<reference evidence="4" key="2">
    <citation type="submission" date="2012-11" db="EMBL/GenBank/DDBJ databases">
        <authorList>
            <person name="Kuo A."/>
            <person name="Curtis B.A."/>
            <person name="Tanifuji G."/>
            <person name="Burki F."/>
            <person name="Gruber A."/>
            <person name="Irimia M."/>
            <person name="Maruyama S."/>
            <person name="Arias M.C."/>
            <person name="Ball S.G."/>
            <person name="Gile G.H."/>
            <person name="Hirakawa Y."/>
            <person name="Hopkins J.F."/>
            <person name="Rensing S.A."/>
            <person name="Schmutz J."/>
            <person name="Symeonidi A."/>
            <person name="Elias M."/>
            <person name="Eveleigh R.J."/>
            <person name="Herman E.K."/>
            <person name="Klute M.J."/>
            <person name="Nakayama T."/>
            <person name="Obornik M."/>
            <person name="Reyes-Prieto A."/>
            <person name="Armbrust E.V."/>
            <person name="Aves S.J."/>
            <person name="Beiko R.G."/>
            <person name="Coutinho P."/>
            <person name="Dacks J.B."/>
            <person name="Durnford D.G."/>
            <person name="Fast N.M."/>
            <person name="Green B.R."/>
            <person name="Grisdale C."/>
            <person name="Hempe F."/>
            <person name="Henrissat B."/>
            <person name="Hoppner M.P."/>
            <person name="Ishida K.-I."/>
            <person name="Kim E."/>
            <person name="Koreny L."/>
            <person name="Kroth P.G."/>
            <person name="Liu Y."/>
            <person name="Malik S.-B."/>
            <person name="Maier U.G."/>
            <person name="McRose D."/>
            <person name="Mock T."/>
            <person name="Neilson J.A."/>
            <person name="Onodera N.T."/>
            <person name="Poole A.M."/>
            <person name="Pritham E.J."/>
            <person name="Richards T.A."/>
            <person name="Rocap G."/>
            <person name="Roy S.W."/>
            <person name="Sarai C."/>
            <person name="Schaack S."/>
            <person name="Shirato S."/>
            <person name="Slamovits C.H."/>
            <person name="Spencer D.F."/>
            <person name="Suzuki S."/>
            <person name="Worden A.Z."/>
            <person name="Zauner S."/>
            <person name="Barry K."/>
            <person name="Bell C."/>
            <person name="Bharti A.K."/>
            <person name="Crow J.A."/>
            <person name="Grimwood J."/>
            <person name="Kramer R."/>
            <person name="Lindquist E."/>
            <person name="Lucas S."/>
            <person name="Salamov A."/>
            <person name="McFadden G.I."/>
            <person name="Lane C.E."/>
            <person name="Keeling P.J."/>
            <person name="Gray M.W."/>
            <person name="Grigoriev I.V."/>
            <person name="Archibald J.M."/>
        </authorList>
    </citation>
    <scope>NUCLEOTIDE SEQUENCE</scope>
    <source>
        <strain evidence="4">CCMP2712</strain>
    </source>
</reference>
<dbReference type="EMBL" id="JH992999">
    <property type="protein sequence ID" value="EKX45471.1"/>
    <property type="molecule type" value="Genomic_DNA"/>
</dbReference>
<dbReference type="GeneID" id="17302186"/>
<dbReference type="Pfam" id="PF00169">
    <property type="entry name" value="PH"/>
    <property type="match status" value="1"/>
</dbReference>
<dbReference type="Proteomes" id="UP000011087">
    <property type="component" value="Unassembled WGS sequence"/>
</dbReference>
<dbReference type="PANTHER" id="PTHR14336">
    <property type="entry name" value="TANDEM PH DOMAIN CONTAINING PROTEIN"/>
    <property type="match status" value="1"/>
</dbReference>
<keyword evidence="4" id="KW-1185">Reference proteome</keyword>
<dbReference type="InterPro" id="IPR011993">
    <property type="entry name" value="PH-like_dom_sf"/>
</dbReference>
<proteinExistence type="predicted"/>
<dbReference type="OrthoDB" id="185175at2759"/>
<dbReference type="SUPFAM" id="SSF50729">
    <property type="entry name" value="PH domain-like"/>
    <property type="match status" value="1"/>
</dbReference>
<organism evidence="2">
    <name type="scientific">Guillardia theta (strain CCMP2712)</name>
    <name type="common">Cryptophyte</name>
    <dbReference type="NCBI Taxonomy" id="905079"/>
    <lineage>
        <taxon>Eukaryota</taxon>
        <taxon>Cryptophyceae</taxon>
        <taxon>Pyrenomonadales</taxon>
        <taxon>Geminigeraceae</taxon>
        <taxon>Guillardia</taxon>
    </lineage>
</organism>
<dbReference type="KEGG" id="gtt:GUITHDRAFT_108735"/>
<dbReference type="SMART" id="SM00233">
    <property type="entry name" value="PH"/>
    <property type="match status" value="1"/>
</dbReference>
<dbReference type="PROSITE" id="PS50003">
    <property type="entry name" value="PH_DOMAIN"/>
    <property type="match status" value="1"/>
</dbReference>
<evidence type="ECO:0000313" key="4">
    <source>
        <dbReference type="Proteomes" id="UP000011087"/>
    </source>
</evidence>
<name>L1JAC1_GUITC</name>
<dbReference type="OMA" id="SECLTVR"/>
<gene>
    <name evidence="2" type="ORF">GUITHDRAFT_108735</name>
</gene>
<evidence type="ECO:0000313" key="2">
    <source>
        <dbReference type="EMBL" id="EKX45471.1"/>
    </source>
</evidence>
<reference evidence="3" key="3">
    <citation type="submission" date="2016-03" db="UniProtKB">
        <authorList>
            <consortium name="EnsemblProtists"/>
        </authorList>
    </citation>
    <scope>IDENTIFICATION</scope>
</reference>
<dbReference type="FunFam" id="2.30.29.30:FF:000286">
    <property type="entry name" value="PH-protein kinase domain containing protein"/>
    <property type="match status" value="1"/>
</dbReference>
<dbReference type="InterPro" id="IPR001849">
    <property type="entry name" value="PH_domain"/>
</dbReference>
<dbReference type="Gene3D" id="2.30.29.30">
    <property type="entry name" value="Pleckstrin-homology domain (PH domain)/Phosphotyrosine-binding domain (PTB)"/>
    <property type="match status" value="1"/>
</dbReference>